<dbReference type="Proteomes" id="UP001295794">
    <property type="component" value="Unassembled WGS sequence"/>
</dbReference>
<dbReference type="AlphaFoldDB" id="A0AAD2JYA8"/>
<evidence type="ECO:0000313" key="1">
    <source>
        <dbReference type="EMBL" id="CAK5268644.1"/>
    </source>
</evidence>
<proteinExistence type="predicted"/>
<protein>
    <submittedName>
        <fullName evidence="1">Uncharacterized protein</fullName>
    </submittedName>
</protein>
<evidence type="ECO:0000313" key="2">
    <source>
        <dbReference type="Proteomes" id="UP001295794"/>
    </source>
</evidence>
<organism evidence="1 2">
    <name type="scientific">Mycena citricolor</name>
    <dbReference type="NCBI Taxonomy" id="2018698"/>
    <lineage>
        <taxon>Eukaryota</taxon>
        <taxon>Fungi</taxon>
        <taxon>Dikarya</taxon>
        <taxon>Basidiomycota</taxon>
        <taxon>Agaricomycotina</taxon>
        <taxon>Agaricomycetes</taxon>
        <taxon>Agaricomycetidae</taxon>
        <taxon>Agaricales</taxon>
        <taxon>Marasmiineae</taxon>
        <taxon>Mycenaceae</taxon>
        <taxon>Mycena</taxon>
    </lineage>
</organism>
<name>A0AAD2JYA8_9AGAR</name>
<accession>A0AAD2JYA8</accession>
<sequence length="133" mass="15178">PCRTDWQSPPPFPSPLGTTPEGLKALSLSLWDEDFGDQLLSTYTRFCQARIHGRYLLHIYESEAISHEPIFNPIDRTHVLPRRTKSSTITAPTTTTISPSNAYRQRQPHFSSMTRRRSMIIWRSASVFSGSQT</sequence>
<reference evidence="1" key="1">
    <citation type="submission" date="2023-11" db="EMBL/GenBank/DDBJ databases">
        <authorList>
            <person name="De Vega J J."/>
            <person name="De Vega J J."/>
        </authorList>
    </citation>
    <scope>NUCLEOTIDE SEQUENCE</scope>
</reference>
<keyword evidence="2" id="KW-1185">Reference proteome</keyword>
<feature type="non-terminal residue" evidence="1">
    <location>
        <position position="1"/>
    </location>
</feature>
<dbReference type="EMBL" id="CAVNYO010000138">
    <property type="protein sequence ID" value="CAK5268644.1"/>
    <property type="molecule type" value="Genomic_DNA"/>
</dbReference>
<gene>
    <name evidence="1" type="ORF">MYCIT1_LOCUS11931</name>
</gene>
<comment type="caution">
    <text evidence="1">The sequence shown here is derived from an EMBL/GenBank/DDBJ whole genome shotgun (WGS) entry which is preliminary data.</text>
</comment>